<gene>
    <name evidence="1" type="ORF">RPERSI_LOCUS23384</name>
</gene>
<dbReference type="Proteomes" id="UP000789920">
    <property type="component" value="Unassembled WGS sequence"/>
</dbReference>
<feature type="non-terminal residue" evidence="1">
    <location>
        <position position="212"/>
    </location>
</feature>
<proteinExistence type="predicted"/>
<organism evidence="1 2">
    <name type="scientific">Racocetra persica</name>
    <dbReference type="NCBI Taxonomy" id="160502"/>
    <lineage>
        <taxon>Eukaryota</taxon>
        <taxon>Fungi</taxon>
        <taxon>Fungi incertae sedis</taxon>
        <taxon>Mucoromycota</taxon>
        <taxon>Glomeromycotina</taxon>
        <taxon>Glomeromycetes</taxon>
        <taxon>Diversisporales</taxon>
        <taxon>Gigasporaceae</taxon>
        <taxon>Racocetra</taxon>
    </lineage>
</organism>
<keyword evidence="2" id="KW-1185">Reference proteome</keyword>
<evidence type="ECO:0000313" key="1">
    <source>
        <dbReference type="EMBL" id="CAG8811764.1"/>
    </source>
</evidence>
<dbReference type="EMBL" id="CAJVQC010072798">
    <property type="protein sequence ID" value="CAG8811764.1"/>
    <property type="molecule type" value="Genomic_DNA"/>
</dbReference>
<feature type="non-terminal residue" evidence="1">
    <location>
        <position position="1"/>
    </location>
</feature>
<sequence>MNTQPILKAFYNDTAIENWVCINIVEYYHAKSGQKNLIKIMDHIKKDLQKVADDDSEFEMMCKRKAQEILNDWKYKLRLLVFSDEFLVRRLVQTGTLVYTEEKPKAFQWREYWEFASKKDQADDHKELQKTPEHKIYSDLFVPPTTKSESDDKETDSDDFSLDKRNPKNFTFDEFVDRNDEYVDDDQESLFLDEFFFDDSVALDENDDGNPV</sequence>
<accession>A0ACA9RVU4</accession>
<reference evidence="1" key="1">
    <citation type="submission" date="2021-06" db="EMBL/GenBank/DDBJ databases">
        <authorList>
            <person name="Kallberg Y."/>
            <person name="Tangrot J."/>
            <person name="Rosling A."/>
        </authorList>
    </citation>
    <scope>NUCLEOTIDE SEQUENCE</scope>
    <source>
        <strain evidence="1">MA461A</strain>
    </source>
</reference>
<evidence type="ECO:0000313" key="2">
    <source>
        <dbReference type="Proteomes" id="UP000789920"/>
    </source>
</evidence>
<protein>
    <submittedName>
        <fullName evidence="1">26566_t:CDS:1</fullName>
    </submittedName>
</protein>
<name>A0ACA9RVU4_9GLOM</name>
<comment type="caution">
    <text evidence="1">The sequence shown here is derived from an EMBL/GenBank/DDBJ whole genome shotgun (WGS) entry which is preliminary data.</text>
</comment>